<dbReference type="GeneID" id="112685822"/>
<dbReference type="SUPFAM" id="SSF51735">
    <property type="entry name" value="NAD(P)-binding Rossmann-fold domains"/>
    <property type="match status" value="1"/>
</dbReference>
<dbReference type="RefSeq" id="XP_025413629.1">
    <property type="nucleotide sequence ID" value="XM_025557844.1"/>
</dbReference>
<dbReference type="Pfam" id="PF00106">
    <property type="entry name" value="adh_short"/>
    <property type="match status" value="1"/>
</dbReference>
<evidence type="ECO:0000256" key="1">
    <source>
        <dbReference type="ARBA" id="ARBA00006484"/>
    </source>
</evidence>
<dbReference type="OrthoDB" id="1933717at2759"/>
<dbReference type="Proteomes" id="UP000694846">
    <property type="component" value="Unplaced"/>
</dbReference>
<evidence type="ECO:0000256" key="2">
    <source>
        <dbReference type="ARBA" id="ARBA00023002"/>
    </source>
</evidence>
<evidence type="ECO:0000313" key="4">
    <source>
        <dbReference type="Proteomes" id="UP000694846"/>
    </source>
</evidence>
<dbReference type="PANTHER" id="PTHR43115">
    <property type="entry name" value="DEHYDROGENASE/REDUCTASE SDR FAMILY MEMBER 11"/>
    <property type="match status" value="1"/>
</dbReference>
<dbReference type="PRINTS" id="PR00081">
    <property type="entry name" value="GDHRDH"/>
</dbReference>
<dbReference type="PRINTS" id="PR00080">
    <property type="entry name" value="SDRFAMILY"/>
</dbReference>
<name>A0A8B8FRP9_9HEMI</name>
<protein>
    <submittedName>
        <fullName evidence="5">Farnesol dehydrogenase-like isoform X2</fullName>
    </submittedName>
</protein>
<proteinExistence type="inferred from homology"/>
<sequence>MERWINRVAIVTGASGGIGKAITIALLKSGMVVVGIARREDLLVKLKNEVSNLHGKFYYKSFNVRNEQDIIECVQWTIKICGSVDVLVNNVGNFDLAGLIDETMEHAKMIMETNYLSGCIFTKEVIKAMKSKGIDDGHIININSVAGHYRSEPTKALIHNASKHCITLTTDTIRRMLVQDGSKIKITSLSPGLTLTEHTKSFLASKPEITFVRAEDVANAALYILGTPPSMRVNNKICWRNYILILKIYNYLL</sequence>
<dbReference type="AlphaFoldDB" id="A0A8B8FRP9"/>
<dbReference type="InterPro" id="IPR036291">
    <property type="entry name" value="NAD(P)-bd_dom_sf"/>
</dbReference>
<dbReference type="GO" id="GO:0016491">
    <property type="term" value="F:oxidoreductase activity"/>
    <property type="evidence" value="ECO:0007669"/>
    <property type="project" value="UniProtKB-KW"/>
</dbReference>
<keyword evidence="4" id="KW-1185">Reference proteome</keyword>
<keyword evidence="2" id="KW-0560">Oxidoreductase</keyword>
<organism evidence="4 5">
    <name type="scientific">Sipha flava</name>
    <name type="common">yellow sugarcane aphid</name>
    <dbReference type="NCBI Taxonomy" id="143950"/>
    <lineage>
        <taxon>Eukaryota</taxon>
        <taxon>Metazoa</taxon>
        <taxon>Ecdysozoa</taxon>
        <taxon>Arthropoda</taxon>
        <taxon>Hexapoda</taxon>
        <taxon>Insecta</taxon>
        <taxon>Pterygota</taxon>
        <taxon>Neoptera</taxon>
        <taxon>Paraneoptera</taxon>
        <taxon>Hemiptera</taxon>
        <taxon>Sternorrhyncha</taxon>
        <taxon>Aphidomorpha</taxon>
        <taxon>Aphidoidea</taxon>
        <taxon>Aphididae</taxon>
        <taxon>Sipha</taxon>
    </lineage>
</organism>
<comment type="similarity">
    <text evidence="1 3">Belongs to the short-chain dehydrogenases/reductases (SDR) family.</text>
</comment>
<evidence type="ECO:0000313" key="5">
    <source>
        <dbReference type="RefSeq" id="XP_025413629.1"/>
    </source>
</evidence>
<dbReference type="InterPro" id="IPR002347">
    <property type="entry name" value="SDR_fam"/>
</dbReference>
<gene>
    <name evidence="5" type="primary">LOC112685822</name>
</gene>
<accession>A0A8B8FRP9</accession>
<dbReference type="Gene3D" id="3.40.50.720">
    <property type="entry name" value="NAD(P)-binding Rossmann-like Domain"/>
    <property type="match status" value="1"/>
</dbReference>
<reference evidence="5" key="1">
    <citation type="submission" date="2025-08" db="UniProtKB">
        <authorList>
            <consortium name="RefSeq"/>
        </authorList>
    </citation>
    <scope>IDENTIFICATION</scope>
    <source>
        <tissue evidence="5">Whole body</tissue>
    </source>
</reference>
<evidence type="ECO:0000256" key="3">
    <source>
        <dbReference type="RuleBase" id="RU000363"/>
    </source>
</evidence>
<dbReference type="PANTHER" id="PTHR43115:SF4">
    <property type="entry name" value="DEHYDROGENASE_REDUCTASE SDR FAMILY MEMBER 11"/>
    <property type="match status" value="1"/>
</dbReference>